<dbReference type="Proteomes" id="UP000323129">
    <property type="component" value="Unassembled WGS sequence"/>
</dbReference>
<sequence length="68" mass="7615">MWLLLAIICMAVALKAASFSFTIALIPAALGCWCFSKSNRESLETFMAWMFFLCLLGFGLTLLISIFR</sequence>
<gene>
    <name evidence="2" type="ORF">CJF24_15270</name>
</gene>
<reference evidence="2 3" key="1">
    <citation type="submission" date="2017-08" db="EMBL/GenBank/DDBJ databases">
        <title>Aeromonas veronii bv sobria strain NS22 whole genome sequencing.</title>
        <authorList>
            <person name="Katharios P."/>
            <person name="Ha V.Q."/>
            <person name="Smyrli M."/>
        </authorList>
    </citation>
    <scope>NUCLEOTIDE SEQUENCE [LARGE SCALE GENOMIC DNA]</scope>
    <source>
        <strain evidence="2 3">NS22</strain>
    </source>
</reference>
<evidence type="ECO:0000313" key="3">
    <source>
        <dbReference type="Proteomes" id="UP000323129"/>
    </source>
</evidence>
<dbReference type="EMBL" id="NQMC01000046">
    <property type="protein sequence ID" value="TYD42836.1"/>
    <property type="molecule type" value="Genomic_DNA"/>
</dbReference>
<proteinExistence type="predicted"/>
<comment type="caution">
    <text evidence="2">The sequence shown here is derived from an EMBL/GenBank/DDBJ whole genome shotgun (WGS) entry which is preliminary data.</text>
</comment>
<keyword evidence="1" id="KW-0472">Membrane</keyword>
<feature type="transmembrane region" description="Helical" evidence="1">
    <location>
        <begin position="47"/>
        <end position="67"/>
    </location>
</feature>
<dbReference type="RefSeq" id="WP_069528836.1">
    <property type="nucleotide sequence ID" value="NZ_JAAKLO010000018.1"/>
</dbReference>
<name>A0ABY3MJ24_AERVE</name>
<evidence type="ECO:0000313" key="2">
    <source>
        <dbReference type="EMBL" id="TYD42836.1"/>
    </source>
</evidence>
<keyword evidence="1" id="KW-1133">Transmembrane helix</keyword>
<evidence type="ECO:0000256" key="1">
    <source>
        <dbReference type="SAM" id="Phobius"/>
    </source>
</evidence>
<protein>
    <submittedName>
        <fullName evidence="2">Uncharacterized protein</fullName>
    </submittedName>
</protein>
<accession>A0ABY3MJ24</accession>
<keyword evidence="1" id="KW-0812">Transmembrane</keyword>
<organism evidence="2 3">
    <name type="scientific">Aeromonas veronii</name>
    <dbReference type="NCBI Taxonomy" id="654"/>
    <lineage>
        <taxon>Bacteria</taxon>
        <taxon>Pseudomonadati</taxon>
        <taxon>Pseudomonadota</taxon>
        <taxon>Gammaproteobacteria</taxon>
        <taxon>Aeromonadales</taxon>
        <taxon>Aeromonadaceae</taxon>
        <taxon>Aeromonas</taxon>
    </lineage>
</organism>
<keyword evidence="3" id="KW-1185">Reference proteome</keyword>